<dbReference type="Proteomes" id="UP000054869">
    <property type="component" value="Unassembled WGS sequence"/>
</dbReference>
<evidence type="ECO:0000313" key="4">
    <source>
        <dbReference type="Proteomes" id="UP000054869"/>
    </source>
</evidence>
<dbReference type="GO" id="GO:0006400">
    <property type="term" value="P:tRNA modification"/>
    <property type="evidence" value="ECO:0007669"/>
    <property type="project" value="InterPro"/>
</dbReference>
<evidence type="ECO:0000259" key="2">
    <source>
        <dbReference type="Pfam" id="PF01702"/>
    </source>
</evidence>
<dbReference type="GO" id="GO:0008479">
    <property type="term" value="F:tRNA-guanosine(34) queuine transglycosylase activity"/>
    <property type="evidence" value="ECO:0007669"/>
    <property type="project" value="TreeGrafter"/>
</dbReference>
<dbReference type="AlphaFoldDB" id="A0A0W0VU36"/>
<dbReference type="STRING" id="45067.Llan_0689"/>
<dbReference type="EMBL" id="LNYI01000012">
    <property type="protein sequence ID" value="KTD23554.1"/>
    <property type="molecule type" value="Genomic_DNA"/>
</dbReference>
<feature type="domain" description="tRNA-guanine(15) transglycosylase-like" evidence="2">
    <location>
        <begin position="11"/>
        <end position="118"/>
    </location>
</feature>
<dbReference type="Gene3D" id="3.20.20.105">
    <property type="entry name" value="Queuine tRNA-ribosyltransferase-like"/>
    <property type="match status" value="2"/>
</dbReference>
<sequence>MNKRLQKQNSYIPILTTPAGGCLTLANWQETGVQTVCLQLHILLLKPGVSLLNSLPNLKTYYGWQGTIVLDARLSPANNEGVYTILSPYDGSRVRIERRQLVSLIITLHPDIVLLPDDFDVQFLSSAPKSILPLIPPHEVYSISRDNSVYYVQYQPEMSFTNVLNQLKQYGKKVVYLAGDFALTELAPLAEYHLKIISDMPAKQALAGEVYSEGGLLEIHHIGMAHQHITIEKHCACPTCQQKLTRAYLHHLFLHTPLLCQRFLIQHNVYYYQHALQKNIRITNTE</sequence>
<dbReference type="eggNOG" id="COG0343">
    <property type="taxonomic scope" value="Bacteria"/>
</dbReference>
<proteinExistence type="predicted"/>
<dbReference type="PATRIC" id="fig|45067.4.peg.718"/>
<dbReference type="GO" id="GO:0005829">
    <property type="term" value="C:cytosol"/>
    <property type="evidence" value="ECO:0007669"/>
    <property type="project" value="TreeGrafter"/>
</dbReference>
<reference evidence="3 4" key="1">
    <citation type="submission" date="2015-11" db="EMBL/GenBank/DDBJ databases">
        <title>Genomic analysis of 38 Legionella species identifies large and diverse effector repertoires.</title>
        <authorList>
            <person name="Burstein D."/>
            <person name="Amaro F."/>
            <person name="Zusman T."/>
            <person name="Lifshitz Z."/>
            <person name="Cohen O."/>
            <person name="Gilbert J.A."/>
            <person name="Pupko T."/>
            <person name="Shuman H.A."/>
            <person name="Segal G."/>
        </authorList>
    </citation>
    <scope>NUCLEOTIDE SEQUENCE [LARGE SCALE GENOMIC DNA]</scope>
    <source>
        <strain evidence="3 4">ATCC 49751</strain>
    </source>
</reference>
<organism evidence="3 4">
    <name type="scientific">Legionella lansingensis</name>
    <dbReference type="NCBI Taxonomy" id="45067"/>
    <lineage>
        <taxon>Bacteria</taxon>
        <taxon>Pseudomonadati</taxon>
        <taxon>Pseudomonadota</taxon>
        <taxon>Gammaproteobacteria</taxon>
        <taxon>Legionellales</taxon>
        <taxon>Legionellaceae</taxon>
        <taxon>Legionella</taxon>
    </lineage>
</organism>
<evidence type="ECO:0000256" key="1">
    <source>
        <dbReference type="ARBA" id="ARBA00022833"/>
    </source>
</evidence>
<dbReference type="Pfam" id="PF01702">
    <property type="entry name" value="TGT"/>
    <property type="match status" value="2"/>
</dbReference>
<dbReference type="InterPro" id="IPR036511">
    <property type="entry name" value="TGT-like_sf"/>
</dbReference>
<comment type="caution">
    <text evidence="3">The sequence shown here is derived from an EMBL/GenBank/DDBJ whole genome shotgun (WGS) entry which is preliminary data.</text>
</comment>
<evidence type="ECO:0000313" key="3">
    <source>
        <dbReference type="EMBL" id="KTD23554.1"/>
    </source>
</evidence>
<name>A0A0W0VU36_9GAMM</name>
<dbReference type="PANTHER" id="PTHR43530:SF1">
    <property type="entry name" value="QUEUINE TRNA-RIBOSYLTRANSFERASE CATALYTIC SUBUNIT 1"/>
    <property type="match status" value="1"/>
</dbReference>
<dbReference type="InterPro" id="IPR002616">
    <property type="entry name" value="tRNA_ribo_trans-like"/>
</dbReference>
<keyword evidence="4" id="KW-1185">Reference proteome</keyword>
<dbReference type="SUPFAM" id="SSF51713">
    <property type="entry name" value="tRNA-guanine transglycosylase"/>
    <property type="match status" value="1"/>
</dbReference>
<dbReference type="OrthoDB" id="5647128at2"/>
<protein>
    <submittedName>
        <fullName evidence="3">Queuine tRNA-ribosyltransferase</fullName>
    </submittedName>
</protein>
<feature type="domain" description="tRNA-guanine(15) transglycosylase-like" evidence="2">
    <location>
        <begin position="198"/>
        <end position="277"/>
    </location>
</feature>
<keyword evidence="3" id="KW-0808">Transferase</keyword>
<accession>A0A0W0VU36</accession>
<dbReference type="RefSeq" id="WP_051546101.1">
    <property type="nucleotide sequence ID" value="NZ_CAAAJD010000006.1"/>
</dbReference>
<keyword evidence="1" id="KW-0862">Zinc</keyword>
<dbReference type="PANTHER" id="PTHR43530">
    <property type="entry name" value="QUEUINE TRNA-RIBOSYLTRANSFERASE CATALYTIC SUBUNIT 1"/>
    <property type="match status" value="1"/>
</dbReference>
<gene>
    <name evidence="3" type="primary">tgt_1</name>
    <name evidence="3" type="ORF">Llan_0689</name>
</gene>